<dbReference type="Proteomes" id="UP001596028">
    <property type="component" value="Unassembled WGS sequence"/>
</dbReference>
<keyword evidence="3" id="KW-1185">Reference proteome</keyword>
<organism evidence="2 3">
    <name type="scientific">Cohnella hongkongensis</name>
    <dbReference type="NCBI Taxonomy" id="178337"/>
    <lineage>
        <taxon>Bacteria</taxon>
        <taxon>Bacillati</taxon>
        <taxon>Bacillota</taxon>
        <taxon>Bacilli</taxon>
        <taxon>Bacillales</taxon>
        <taxon>Paenibacillaceae</taxon>
        <taxon>Cohnella</taxon>
    </lineage>
</organism>
<dbReference type="RefSeq" id="WP_378092047.1">
    <property type="nucleotide sequence ID" value="NZ_JBHSEP010000001.1"/>
</dbReference>
<dbReference type="SUPFAM" id="SSF51445">
    <property type="entry name" value="(Trans)glycosidases"/>
    <property type="match status" value="1"/>
</dbReference>
<gene>
    <name evidence="2" type="ORF">ACFO3S_02975</name>
</gene>
<accession>A0ABV9F6C1</accession>
<dbReference type="Pfam" id="PF19773">
    <property type="entry name" value="DUF6259"/>
    <property type="match status" value="1"/>
</dbReference>
<sequence>MYELRNEELSASFDAQGRLIGLANRKGAWGNVISTPAADSFKLVFKRGEDWENPVFSGDQSYTVTQKEDSLEFAVDRLKTRGATANIGIKLVVSLQGEDLIFRAQIDNRDEVLITDFEYPIIGTIHSLAGGKPALLWPQQCGQKIANVGQYLANMTETREKHSNTLHLNYPGGHPHGGSMQWMALVDRDQTLYLSGRDSEFYTSEWLVKGSPSRPGAITLAIAKMPFVKRDEIWQSPESVLKLYTGTWHRGAREYAAWAGQWRHRAKTPQWVKDMNGYFLVINKQQYGTEMWTYDELPELFEIARAHGCDTLGLFGWYDSGHDNQYPHVYASESLGGAETLKANIKAVQEAGGKVTLYQQGHLIDISSDFYKNGGDRLESKSRWNEPYFEFYNKSHHSSFLTSYTSKSFSISCPSCPEWRELMKEKTDFIASFGADGVLFDQIGGMPAYPCFNEEHPHALGKPSLSMSQGRKRLLEDIQTRTKEIDGEYAFFTEHVTDLYSGYADCLHGMFAEPSRESNRRDTETNEEIAERINYPELFRYCFPETAVTIRNPYPYIAPRVANYALAFGLRYEIEIRYDKDREELLADRYAAEREYAKQVADLRAKYWEVLGNGEFQDTEGLVNRNPAIVAKAFGGGRRFAVVLWNDTPLEADIRIEAAGYRLIEVSTIEETFLSMPHELAPQQVAVALYEQEES</sequence>
<dbReference type="EMBL" id="JBHSEP010000001">
    <property type="protein sequence ID" value="MFC4597192.1"/>
    <property type="molecule type" value="Genomic_DNA"/>
</dbReference>
<protein>
    <submittedName>
        <fullName evidence="2">DUF6259 domain-containing protein</fullName>
    </submittedName>
</protein>
<name>A0ABV9F6C1_9BACL</name>
<proteinExistence type="predicted"/>
<evidence type="ECO:0000313" key="2">
    <source>
        <dbReference type="EMBL" id="MFC4597192.1"/>
    </source>
</evidence>
<feature type="domain" description="DUF6259" evidence="1">
    <location>
        <begin position="238"/>
        <end position="512"/>
    </location>
</feature>
<evidence type="ECO:0000259" key="1">
    <source>
        <dbReference type="Pfam" id="PF19773"/>
    </source>
</evidence>
<dbReference type="InterPro" id="IPR017853">
    <property type="entry name" value="GH"/>
</dbReference>
<comment type="caution">
    <text evidence="2">The sequence shown here is derived from an EMBL/GenBank/DDBJ whole genome shotgun (WGS) entry which is preliminary data.</text>
</comment>
<evidence type="ECO:0000313" key="3">
    <source>
        <dbReference type="Proteomes" id="UP001596028"/>
    </source>
</evidence>
<dbReference type="InterPro" id="IPR046226">
    <property type="entry name" value="DUF6259"/>
</dbReference>
<reference evidence="3" key="1">
    <citation type="journal article" date="2019" name="Int. J. Syst. Evol. Microbiol.">
        <title>The Global Catalogue of Microorganisms (GCM) 10K type strain sequencing project: providing services to taxonomists for standard genome sequencing and annotation.</title>
        <authorList>
            <consortium name="The Broad Institute Genomics Platform"/>
            <consortium name="The Broad Institute Genome Sequencing Center for Infectious Disease"/>
            <person name="Wu L."/>
            <person name="Ma J."/>
        </authorList>
    </citation>
    <scope>NUCLEOTIDE SEQUENCE [LARGE SCALE GENOMIC DNA]</scope>
    <source>
        <strain evidence="3">CCUG 49571</strain>
    </source>
</reference>